<gene>
    <name evidence="5" type="ORF">DWU99_10855</name>
</gene>
<keyword evidence="1" id="KW-0805">Transcription regulation</keyword>
<evidence type="ECO:0000259" key="4">
    <source>
        <dbReference type="PROSITE" id="PS50043"/>
    </source>
</evidence>
<dbReference type="AlphaFoldDB" id="A0A370X7Q2"/>
<dbReference type="InterPro" id="IPR016032">
    <property type="entry name" value="Sig_transdc_resp-reg_C-effctor"/>
</dbReference>
<dbReference type="InterPro" id="IPR011990">
    <property type="entry name" value="TPR-like_helical_dom_sf"/>
</dbReference>
<dbReference type="Pfam" id="PF17874">
    <property type="entry name" value="TPR_MalT"/>
    <property type="match status" value="1"/>
</dbReference>
<keyword evidence="6" id="KW-1185">Reference proteome</keyword>
<dbReference type="SMART" id="SM00421">
    <property type="entry name" value="HTH_LUXR"/>
    <property type="match status" value="1"/>
</dbReference>
<dbReference type="GO" id="GO:0003677">
    <property type="term" value="F:DNA binding"/>
    <property type="evidence" value="ECO:0007669"/>
    <property type="project" value="UniProtKB-KW"/>
</dbReference>
<keyword evidence="2" id="KW-0238">DNA-binding</keyword>
<dbReference type="PANTHER" id="PTHR44688:SF16">
    <property type="entry name" value="DNA-BINDING TRANSCRIPTIONAL ACTIVATOR DEVR_DOSR"/>
    <property type="match status" value="1"/>
</dbReference>
<protein>
    <recommendedName>
        <fullName evidence="4">HTH luxR-type domain-containing protein</fullName>
    </recommendedName>
</protein>
<dbReference type="InterPro" id="IPR000792">
    <property type="entry name" value="Tscrpt_reg_LuxR_C"/>
</dbReference>
<feature type="domain" description="HTH luxR-type" evidence="4">
    <location>
        <begin position="447"/>
        <end position="512"/>
    </location>
</feature>
<dbReference type="InterPro" id="IPR036388">
    <property type="entry name" value="WH-like_DNA-bd_sf"/>
</dbReference>
<dbReference type="GO" id="GO:0006355">
    <property type="term" value="P:regulation of DNA-templated transcription"/>
    <property type="evidence" value="ECO:0007669"/>
    <property type="project" value="InterPro"/>
</dbReference>
<dbReference type="EMBL" id="QRBF01000003">
    <property type="protein sequence ID" value="RDS84235.1"/>
    <property type="molecule type" value="Genomic_DNA"/>
</dbReference>
<evidence type="ECO:0000256" key="1">
    <source>
        <dbReference type="ARBA" id="ARBA00023015"/>
    </source>
</evidence>
<dbReference type="PROSITE" id="PS00622">
    <property type="entry name" value="HTH_LUXR_1"/>
    <property type="match status" value="1"/>
</dbReference>
<sequence>MNLLPVAHSATTPVALGWMQDWHDLDAPDEALRTLLDSAWRAVSAMNGTELVAVTALLRHAVMQQHRFRHDFPCDEVETLLAMGSLWEDHIEEAMFRAQSVLARGTAARYRSVLAAVMKFCFWRTRDFMPFYELSRGKAPRSHATSLLMATVDLSIEAAAEAEQLRFKLAERLARDALVLCSTSAGPQAYASLLPVSILAQLQYEAGSVDEADALLRGRLTAIEESGAVESALIAYILSAKIAAARGNQNIALLLLHRGEEIGLQRRWPRLVLRCKAEEVALRIHEERIDLAEAALAQMRRFFDELDAKARPTNIDAWPLQMASLRLQIANGPSLGTARSLDDLRNAALHRNHPAMVVKLTILLSSALYSLGKIACAHEELLAALRQGADVGLFRSFLDDMPLIETPLKQLWRSSETRSLGHLAPYVGRLLAAPSVHPSARKKFRTNHRLVESLSTRETIILRLISLGLSNKSIARELQITPETVKSHAKHIFIKLASKNRAEAVSRATELGLI</sequence>
<dbReference type="OrthoDB" id="1123107at2"/>
<accession>A0A370X7Q2</accession>
<dbReference type="Gene3D" id="1.25.40.10">
    <property type="entry name" value="Tetratricopeptide repeat domain"/>
    <property type="match status" value="1"/>
</dbReference>
<name>A0A370X7Q2_9GAMM</name>
<dbReference type="PANTHER" id="PTHR44688">
    <property type="entry name" value="DNA-BINDING TRANSCRIPTIONAL ACTIVATOR DEVR_DOSR"/>
    <property type="match status" value="1"/>
</dbReference>
<organism evidence="5 6">
    <name type="scientific">Dyella psychrodurans</name>
    <dbReference type="NCBI Taxonomy" id="1927960"/>
    <lineage>
        <taxon>Bacteria</taxon>
        <taxon>Pseudomonadati</taxon>
        <taxon>Pseudomonadota</taxon>
        <taxon>Gammaproteobacteria</taxon>
        <taxon>Lysobacterales</taxon>
        <taxon>Rhodanobacteraceae</taxon>
        <taxon>Dyella</taxon>
    </lineage>
</organism>
<reference evidence="5 6" key="1">
    <citation type="submission" date="2018-07" db="EMBL/GenBank/DDBJ databases">
        <title>Dyella monticola sp. nov. and Dyella psychrodurans sp. nov. isolated from monsoon evergreen broad-leaved forest soil of Dinghu Mountain, China.</title>
        <authorList>
            <person name="Gao Z."/>
            <person name="Qiu L."/>
        </authorList>
    </citation>
    <scope>NUCLEOTIDE SEQUENCE [LARGE SCALE GENOMIC DNA]</scope>
    <source>
        <strain evidence="5 6">4MSK11</strain>
    </source>
</reference>
<evidence type="ECO:0000256" key="3">
    <source>
        <dbReference type="ARBA" id="ARBA00023163"/>
    </source>
</evidence>
<dbReference type="Pfam" id="PF00196">
    <property type="entry name" value="GerE"/>
    <property type="match status" value="1"/>
</dbReference>
<dbReference type="PRINTS" id="PR00038">
    <property type="entry name" value="HTHLUXR"/>
</dbReference>
<dbReference type="Proteomes" id="UP000255334">
    <property type="component" value="Unassembled WGS sequence"/>
</dbReference>
<keyword evidence="3" id="KW-0804">Transcription</keyword>
<dbReference type="CDD" id="cd06170">
    <property type="entry name" value="LuxR_C_like"/>
    <property type="match status" value="1"/>
</dbReference>
<dbReference type="Gene3D" id="1.10.10.10">
    <property type="entry name" value="Winged helix-like DNA-binding domain superfamily/Winged helix DNA-binding domain"/>
    <property type="match status" value="1"/>
</dbReference>
<evidence type="ECO:0000256" key="2">
    <source>
        <dbReference type="ARBA" id="ARBA00023125"/>
    </source>
</evidence>
<evidence type="ECO:0000313" key="6">
    <source>
        <dbReference type="Proteomes" id="UP000255334"/>
    </source>
</evidence>
<dbReference type="PROSITE" id="PS50043">
    <property type="entry name" value="HTH_LUXR_2"/>
    <property type="match status" value="1"/>
</dbReference>
<proteinExistence type="predicted"/>
<evidence type="ECO:0000313" key="5">
    <source>
        <dbReference type="EMBL" id="RDS84235.1"/>
    </source>
</evidence>
<dbReference type="SUPFAM" id="SSF46894">
    <property type="entry name" value="C-terminal effector domain of the bipartite response regulators"/>
    <property type="match status" value="1"/>
</dbReference>
<comment type="caution">
    <text evidence="5">The sequence shown here is derived from an EMBL/GenBank/DDBJ whole genome shotgun (WGS) entry which is preliminary data.</text>
</comment>
<dbReference type="RefSeq" id="WP_115478036.1">
    <property type="nucleotide sequence ID" value="NZ_QRBF01000003.1"/>
</dbReference>
<dbReference type="InterPro" id="IPR041617">
    <property type="entry name" value="TPR_MalT"/>
</dbReference>